<dbReference type="PANTHER" id="PTHR30288">
    <property type="entry name" value="FLAGELLAR CAP/ASSEMBLY PROTEIN FLID"/>
    <property type="match status" value="1"/>
</dbReference>
<feature type="domain" description="Flagellar hook-associated protein 2 C-terminal" evidence="7">
    <location>
        <begin position="224"/>
        <end position="434"/>
    </location>
</feature>
<evidence type="ECO:0000313" key="8">
    <source>
        <dbReference type="EMBL" id="UTJ06258.1"/>
    </source>
</evidence>
<dbReference type="InterPro" id="IPR040026">
    <property type="entry name" value="FliD"/>
</dbReference>
<evidence type="ECO:0000256" key="5">
    <source>
        <dbReference type="RuleBase" id="RU362066"/>
    </source>
</evidence>
<proteinExistence type="inferred from homology"/>
<comment type="function">
    <text evidence="5">Required for morphogenesis and for the elongation of the flagellar filament by facilitating polymerization of the flagellin monomers at the tip of growing filament. Forms a capping structure, which prevents flagellin subunits (transported through the central channel of the flagellum) from leaking out without polymerization at the distal end.</text>
</comment>
<dbReference type="PANTHER" id="PTHR30288:SF0">
    <property type="entry name" value="FLAGELLAR HOOK-ASSOCIATED PROTEIN 2"/>
    <property type="match status" value="1"/>
</dbReference>
<keyword evidence="5" id="KW-0964">Secreted</keyword>
<dbReference type="Pfam" id="PF07195">
    <property type="entry name" value="FliD_C"/>
    <property type="match status" value="1"/>
</dbReference>
<keyword evidence="9" id="KW-1185">Reference proteome</keyword>
<dbReference type="InterPro" id="IPR010809">
    <property type="entry name" value="FliD_C"/>
</dbReference>
<evidence type="ECO:0000256" key="1">
    <source>
        <dbReference type="ARBA" id="ARBA00009764"/>
    </source>
</evidence>
<organism evidence="8 9">
    <name type="scientific">Arcobacter roscoffensis</name>
    <dbReference type="NCBI Taxonomy" id="2961520"/>
    <lineage>
        <taxon>Bacteria</taxon>
        <taxon>Pseudomonadati</taxon>
        <taxon>Campylobacterota</taxon>
        <taxon>Epsilonproteobacteria</taxon>
        <taxon>Campylobacterales</taxon>
        <taxon>Arcobacteraceae</taxon>
        <taxon>Arcobacter</taxon>
    </lineage>
</organism>
<name>A0ABY5E5B8_9BACT</name>
<evidence type="ECO:0000259" key="6">
    <source>
        <dbReference type="Pfam" id="PF02465"/>
    </source>
</evidence>
<dbReference type="RefSeq" id="WP_254576438.1">
    <property type="nucleotide sequence ID" value="NZ_CP100595.1"/>
</dbReference>
<reference evidence="8" key="1">
    <citation type="submission" date="2022-07" db="EMBL/GenBank/DDBJ databases">
        <title>Arcobacter roscoffensis sp. nov., a marine bacterium isolated from coastal seawater collected from Roscoff, France.</title>
        <authorList>
            <person name="Pascual J."/>
            <person name="Lepeaux C."/>
            <person name="Methner A."/>
            <person name="Overmann J."/>
        </authorList>
    </citation>
    <scope>NUCLEOTIDE SEQUENCE</scope>
    <source>
        <strain evidence="8">ARW1-2F2</strain>
    </source>
</reference>
<gene>
    <name evidence="8" type="primary">fliD</name>
    <name evidence="8" type="ORF">NJU99_13535</name>
</gene>
<evidence type="ECO:0000256" key="4">
    <source>
        <dbReference type="ARBA" id="ARBA00023143"/>
    </source>
</evidence>
<evidence type="ECO:0000256" key="3">
    <source>
        <dbReference type="ARBA" id="ARBA00023054"/>
    </source>
</evidence>
<accession>A0ABY5E5B8</accession>
<feature type="coiled-coil region" evidence="5">
    <location>
        <begin position="389"/>
        <end position="424"/>
    </location>
</feature>
<dbReference type="EMBL" id="CP100595">
    <property type="protein sequence ID" value="UTJ06258.1"/>
    <property type="molecule type" value="Genomic_DNA"/>
</dbReference>
<keyword evidence="8" id="KW-0282">Flagellum</keyword>
<comment type="subunit">
    <text evidence="2 5">Homopentamer.</text>
</comment>
<dbReference type="InterPro" id="IPR003481">
    <property type="entry name" value="FliD_N"/>
</dbReference>
<dbReference type="Pfam" id="PF02465">
    <property type="entry name" value="FliD_N"/>
    <property type="match status" value="1"/>
</dbReference>
<comment type="similarity">
    <text evidence="1 5">Belongs to the FliD family.</text>
</comment>
<dbReference type="Proteomes" id="UP001060012">
    <property type="component" value="Chromosome"/>
</dbReference>
<comment type="subcellular location">
    <subcellularLocation>
        <location evidence="5">Secreted</location>
    </subcellularLocation>
    <subcellularLocation>
        <location evidence="5">Bacterial flagellum</location>
    </subcellularLocation>
</comment>
<keyword evidence="4 5" id="KW-0975">Bacterial flagellum</keyword>
<keyword evidence="3 5" id="KW-0175">Coiled coil</keyword>
<protein>
    <recommendedName>
        <fullName evidence="5">Flagellar hook-associated protein 2</fullName>
        <shortName evidence="5">HAP2</shortName>
    </recommendedName>
    <alternativeName>
        <fullName evidence="5">Flagellar cap protein</fullName>
    </alternativeName>
</protein>
<feature type="domain" description="Flagellar hook-associated protein 2 N-terminal" evidence="6">
    <location>
        <begin position="18"/>
        <end position="116"/>
    </location>
</feature>
<evidence type="ECO:0000313" key="9">
    <source>
        <dbReference type="Proteomes" id="UP001060012"/>
    </source>
</evidence>
<evidence type="ECO:0000259" key="7">
    <source>
        <dbReference type="Pfam" id="PF07195"/>
    </source>
</evidence>
<sequence length="452" mass="48439">MAEGILGLGTGQSTALNQDLIDKLKAAERRAQVEPLETDLEDIVKEKETFATIDAKVNELLAAIKPFDLFVTSGSNAFEEKSATTSGDSVVFNATDSKNVNTGITTVDVKGLAQKDVYQSDAINGATKDALGDIGTLSIEVDGTTHTFDTSTYATYDELATAINDTTGINASLDQVGDDSYRLVLKSESSGLANALTISGAASQALGYTTDGTTTNATNHTLTAQNMSLEVDGVAYSSAENKITVDGLDITATKEGVSSINVSKDTSLVETQITDFISKYNELVDLVGTEIDSADSAIADKSSLRTMLSQIKEKFFGEYGENSDKSLFNYGFELDKTGKISLDLVAFNKVLSDNPEELKDIFVGTAAKEGFGTQLKATLDEMNFTGGLLDAYEKGIDSREETLEKEKEKSIEKLDDKYSQLANQFAAYTALITQFESSFSGLKMMIQQSTTS</sequence>
<keyword evidence="8" id="KW-0969">Cilium</keyword>
<keyword evidence="8" id="KW-0966">Cell projection</keyword>
<evidence type="ECO:0000256" key="2">
    <source>
        <dbReference type="ARBA" id="ARBA00011255"/>
    </source>
</evidence>